<feature type="compositionally biased region" description="Polar residues" evidence="2">
    <location>
        <begin position="527"/>
        <end position="539"/>
    </location>
</feature>
<feature type="region of interest" description="Disordered" evidence="2">
    <location>
        <begin position="517"/>
        <end position="555"/>
    </location>
</feature>
<organism evidence="3 4">
    <name type="scientific">Ascobolus immersus RN42</name>
    <dbReference type="NCBI Taxonomy" id="1160509"/>
    <lineage>
        <taxon>Eukaryota</taxon>
        <taxon>Fungi</taxon>
        <taxon>Dikarya</taxon>
        <taxon>Ascomycota</taxon>
        <taxon>Pezizomycotina</taxon>
        <taxon>Pezizomycetes</taxon>
        <taxon>Pezizales</taxon>
        <taxon>Ascobolaceae</taxon>
        <taxon>Ascobolus</taxon>
    </lineage>
</organism>
<reference evidence="3 4" key="1">
    <citation type="journal article" date="2018" name="Nat. Ecol. Evol.">
        <title>Pezizomycetes genomes reveal the molecular basis of ectomycorrhizal truffle lifestyle.</title>
        <authorList>
            <person name="Murat C."/>
            <person name="Payen T."/>
            <person name="Noel B."/>
            <person name="Kuo A."/>
            <person name="Morin E."/>
            <person name="Chen J."/>
            <person name="Kohler A."/>
            <person name="Krizsan K."/>
            <person name="Balestrini R."/>
            <person name="Da Silva C."/>
            <person name="Montanini B."/>
            <person name="Hainaut M."/>
            <person name="Levati E."/>
            <person name="Barry K.W."/>
            <person name="Belfiori B."/>
            <person name="Cichocki N."/>
            <person name="Clum A."/>
            <person name="Dockter R.B."/>
            <person name="Fauchery L."/>
            <person name="Guy J."/>
            <person name="Iotti M."/>
            <person name="Le Tacon F."/>
            <person name="Lindquist E.A."/>
            <person name="Lipzen A."/>
            <person name="Malagnac F."/>
            <person name="Mello A."/>
            <person name="Molinier V."/>
            <person name="Miyauchi S."/>
            <person name="Poulain J."/>
            <person name="Riccioni C."/>
            <person name="Rubini A."/>
            <person name="Sitrit Y."/>
            <person name="Splivallo R."/>
            <person name="Traeger S."/>
            <person name="Wang M."/>
            <person name="Zifcakova L."/>
            <person name="Wipf D."/>
            <person name="Zambonelli A."/>
            <person name="Paolocci F."/>
            <person name="Nowrousian M."/>
            <person name="Ottonello S."/>
            <person name="Baldrian P."/>
            <person name="Spatafora J.W."/>
            <person name="Henrissat B."/>
            <person name="Nagy L.G."/>
            <person name="Aury J.M."/>
            <person name="Wincker P."/>
            <person name="Grigoriev I.V."/>
            <person name="Bonfante P."/>
            <person name="Martin F.M."/>
        </authorList>
    </citation>
    <scope>NUCLEOTIDE SEQUENCE [LARGE SCALE GENOMIC DNA]</scope>
    <source>
        <strain evidence="3 4">RN42</strain>
    </source>
</reference>
<dbReference type="EMBL" id="ML119651">
    <property type="protein sequence ID" value="RPA86032.1"/>
    <property type="molecule type" value="Genomic_DNA"/>
</dbReference>
<feature type="compositionally biased region" description="Pro residues" evidence="2">
    <location>
        <begin position="542"/>
        <end position="555"/>
    </location>
</feature>
<feature type="region of interest" description="Disordered" evidence="2">
    <location>
        <begin position="690"/>
        <end position="737"/>
    </location>
</feature>
<feature type="compositionally biased region" description="Polar residues" evidence="2">
    <location>
        <begin position="690"/>
        <end position="731"/>
    </location>
</feature>
<feature type="region of interest" description="Disordered" evidence="2">
    <location>
        <begin position="794"/>
        <end position="818"/>
    </location>
</feature>
<dbReference type="Proteomes" id="UP000275078">
    <property type="component" value="Unassembled WGS sequence"/>
</dbReference>
<evidence type="ECO:0000256" key="1">
    <source>
        <dbReference type="SAM" id="Coils"/>
    </source>
</evidence>
<gene>
    <name evidence="3" type="ORF">BJ508DRAFT_322178</name>
</gene>
<feature type="compositionally biased region" description="Polar residues" evidence="2">
    <location>
        <begin position="794"/>
        <end position="812"/>
    </location>
</feature>
<proteinExistence type="predicted"/>
<accession>A0A3N4IIS0</accession>
<name>A0A3N4IIS0_ASCIM</name>
<keyword evidence="1" id="KW-0175">Coiled coil</keyword>
<feature type="coiled-coil region" evidence="1">
    <location>
        <begin position="305"/>
        <end position="332"/>
    </location>
</feature>
<dbReference type="AlphaFoldDB" id="A0A3N4IIS0"/>
<evidence type="ECO:0000313" key="4">
    <source>
        <dbReference type="Proteomes" id="UP000275078"/>
    </source>
</evidence>
<protein>
    <submittedName>
        <fullName evidence="3">Uncharacterized protein</fullName>
    </submittedName>
</protein>
<sequence length="818" mass="89978">MKTFTPLFSPSPLHHHSFSLLLMSLHDDEQSSPQQSFFNFTSNSAMTTPARPTPFFPPATPHQTFSPFTASQDDDDEPLDMADDVPIDPALHPSNVIIGSVDHTAAEHLNVYRATFIIPSITPSPYPNAAHLPLDAARNKQVYLDLFKQFPDFNRLMGINPHAVPVPRTTTIQQLQDAAAEYLRVHADPYALWDNQVLHAAGHWKCPSNAWVDLKDKLFYFSFIYGEINAGKVPSLKRPGSSLGPGSVKAIKRHSTDTASTSQLQLTADLQTQQLKYQEIIEGNNHIMEAHKRLHDQNTTLVSQATALIAANKELTSQNERLSAQLTQHTRERSEEHQAMLTQLSAVETTSQQEPSTGAIVDAIVARSTEVFQSAALSRIAKALATYALFVSTIAQQMIVLSPLNESLYKRLCDRFDSECQDLITQALKNKAQDPAIQAHIGALLAPKIRSETDDTFQHFYQHDFLPNLQRELSKYLDHTSSPAVIEGISYALSDNWTDFMEAIQPRFDQIAREHLTSVSGPPHYPASSNYDQPNNLHQAPNAPPPVYPNPPAAPEPLSARAAAAQLAALQYGSCSDKIVQFFRENTGLDYRRVPKSSAIQLVNQADGLPYEVPRIQIVAAGRALKDYEFRSGPYAHLPHILQAAPRGIEMKANGMNYEPIVPPGHPGPKPSSLPESFGKPIILPLASATTPTQPVSTNPSFQQPTNAPQAPLAQFSSQVKVPPFSRTSTKPLPATAPAIRIHFPPNFAIPSTERPKPSTIDGQLWFGKPNTAHGPFTNLGTQAHMARHPAVNTSYASQTTNPYSATSSTLPPLTRRQ</sequence>
<evidence type="ECO:0000313" key="3">
    <source>
        <dbReference type="EMBL" id="RPA86032.1"/>
    </source>
</evidence>
<keyword evidence="4" id="KW-1185">Reference proteome</keyword>
<evidence type="ECO:0000256" key="2">
    <source>
        <dbReference type="SAM" id="MobiDB-lite"/>
    </source>
</evidence>